<feature type="transmembrane region" description="Helical" evidence="12">
    <location>
        <begin position="45"/>
        <end position="63"/>
    </location>
</feature>
<protein>
    <submittedName>
        <fullName evidence="13">SSS sodium solute transporter superfamily</fullName>
    </submittedName>
</protein>
<feature type="transmembrane region" description="Helical" evidence="12">
    <location>
        <begin position="238"/>
        <end position="257"/>
    </location>
</feature>
<dbReference type="RefSeq" id="WP_201773039.1">
    <property type="nucleotide sequence ID" value="NZ_CP007128.1"/>
</dbReference>
<accession>W0RLD9</accession>
<dbReference type="InterPro" id="IPR051163">
    <property type="entry name" value="Sodium:Solute_Symporter_SSF"/>
</dbReference>
<reference evidence="13 14" key="1">
    <citation type="journal article" date="2014" name="Genome Announc.">
        <title>Genome Sequence and Methylome of Soil Bacterium Gemmatirosa kalamazoonensis KBS708T, a Member of the Rarely Cultivated Gemmatimonadetes Phylum.</title>
        <authorList>
            <person name="Debruyn J.M."/>
            <person name="Radosevich M."/>
            <person name="Wommack K.E."/>
            <person name="Polson S.W."/>
            <person name="Hauser L.J."/>
            <person name="Fawaz M.N."/>
            <person name="Korlach J."/>
            <person name="Tsai Y.C."/>
        </authorList>
    </citation>
    <scope>NUCLEOTIDE SEQUENCE [LARGE SCALE GENOMIC DNA]</scope>
    <source>
        <strain evidence="13 14">KBS708</strain>
    </source>
</reference>
<evidence type="ECO:0000256" key="10">
    <source>
        <dbReference type="ARBA" id="ARBA00023201"/>
    </source>
</evidence>
<evidence type="ECO:0000256" key="12">
    <source>
        <dbReference type="SAM" id="Phobius"/>
    </source>
</evidence>
<dbReference type="KEGG" id="gba:J421_3608"/>
<dbReference type="InterPro" id="IPR038377">
    <property type="entry name" value="Na/Glc_symporter_sf"/>
</dbReference>
<keyword evidence="3" id="KW-0813">Transport</keyword>
<feature type="transmembrane region" description="Helical" evidence="12">
    <location>
        <begin position="436"/>
        <end position="455"/>
    </location>
</feature>
<feature type="transmembrane region" description="Helical" evidence="12">
    <location>
        <begin position="75"/>
        <end position="95"/>
    </location>
</feature>
<dbReference type="PROSITE" id="PS50283">
    <property type="entry name" value="NA_SOLUT_SYMP_3"/>
    <property type="match status" value="1"/>
</dbReference>
<dbReference type="PANTHER" id="PTHR42985">
    <property type="entry name" value="SODIUM-COUPLED MONOCARBOXYLATE TRANSPORTER"/>
    <property type="match status" value="1"/>
</dbReference>
<comment type="subcellular location">
    <subcellularLocation>
        <location evidence="1">Cell membrane</location>
        <topology evidence="1">Multi-pass membrane protein</topology>
    </subcellularLocation>
</comment>
<organism evidence="13 14">
    <name type="scientific">Gemmatirosa kalamazoonensis</name>
    <dbReference type="NCBI Taxonomy" id="861299"/>
    <lineage>
        <taxon>Bacteria</taxon>
        <taxon>Pseudomonadati</taxon>
        <taxon>Gemmatimonadota</taxon>
        <taxon>Gemmatimonadia</taxon>
        <taxon>Gemmatimonadales</taxon>
        <taxon>Gemmatimonadaceae</taxon>
        <taxon>Gemmatirosa</taxon>
    </lineage>
</organism>
<evidence type="ECO:0000256" key="11">
    <source>
        <dbReference type="RuleBase" id="RU362091"/>
    </source>
</evidence>
<dbReference type="Pfam" id="PF00474">
    <property type="entry name" value="SSF"/>
    <property type="match status" value="1"/>
</dbReference>
<evidence type="ECO:0000256" key="6">
    <source>
        <dbReference type="ARBA" id="ARBA00022989"/>
    </source>
</evidence>
<evidence type="ECO:0000256" key="1">
    <source>
        <dbReference type="ARBA" id="ARBA00004651"/>
    </source>
</evidence>
<keyword evidence="7" id="KW-0915">Sodium</keyword>
<feature type="transmembrane region" description="Helical" evidence="12">
    <location>
        <begin position="6"/>
        <end position="25"/>
    </location>
</feature>
<evidence type="ECO:0000313" key="13">
    <source>
        <dbReference type="EMBL" id="AHG91145.1"/>
    </source>
</evidence>
<gene>
    <name evidence="13" type="ORF">J421_3608</name>
</gene>
<evidence type="ECO:0000256" key="5">
    <source>
        <dbReference type="ARBA" id="ARBA00022692"/>
    </source>
</evidence>
<name>W0RLD9_9BACT</name>
<keyword evidence="5 12" id="KW-0812">Transmembrane</keyword>
<feature type="transmembrane region" description="Helical" evidence="12">
    <location>
        <begin position="475"/>
        <end position="495"/>
    </location>
</feature>
<feature type="transmembrane region" description="Helical" evidence="12">
    <location>
        <begin position="324"/>
        <end position="341"/>
    </location>
</feature>
<evidence type="ECO:0000256" key="8">
    <source>
        <dbReference type="ARBA" id="ARBA00023065"/>
    </source>
</evidence>
<keyword evidence="14" id="KW-1185">Reference proteome</keyword>
<feature type="transmembrane region" description="Helical" evidence="12">
    <location>
        <begin position="376"/>
        <end position="395"/>
    </location>
</feature>
<dbReference type="Gene3D" id="1.20.1730.10">
    <property type="entry name" value="Sodium/glucose cotransporter"/>
    <property type="match status" value="1"/>
</dbReference>
<feature type="transmembrane region" description="Helical" evidence="12">
    <location>
        <begin position="136"/>
        <end position="153"/>
    </location>
</feature>
<feature type="transmembrane region" description="Helical" evidence="12">
    <location>
        <begin position="278"/>
        <end position="304"/>
    </location>
</feature>
<evidence type="ECO:0000256" key="9">
    <source>
        <dbReference type="ARBA" id="ARBA00023136"/>
    </source>
</evidence>
<comment type="similarity">
    <text evidence="2 11">Belongs to the sodium:solute symporter (SSF) (TC 2.A.21) family.</text>
</comment>
<evidence type="ECO:0000256" key="3">
    <source>
        <dbReference type="ARBA" id="ARBA00022448"/>
    </source>
</evidence>
<dbReference type="NCBIfam" id="TIGR00813">
    <property type="entry name" value="sss"/>
    <property type="match status" value="1"/>
</dbReference>
<dbReference type="eggNOG" id="COG0591">
    <property type="taxonomic scope" value="Bacteria"/>
</dbReference>
<dbReference type="GO" id="GO:0015293">
    <property type="term" value="F:symporter activity"/>
    <property type="evidence" value="ECO:0007669"/>
    <property type="project" value="TreeGrafter"/>
</dbReference>
<evidence type="ECO:0000256" key="4">
    <source>
        <dbReference type="ARBA" id="ARBA00022475"/>
    </source>
</evidence>
<dbReference type="HOGENOM" id="CLU_018808_11_4_0"/>
<proteinExistence type="inferred from homology"/>
<dbReference type="GO" id="GO:0006814">
    <property type="term" value="P:sodium ion transport"/>
    <property type="evidence" value="ECO:0007669"/>
    <property type="project" value="UniProtKB-KW"/>
</dbReference>
<feature type="transmembrane region" description="Helical" evidence="12">
    <location>
        <begin position="159"/>
        <end position="176"/>
    </location>
</feature>
<evidence type="ECO:0000313" key="14">
    <source>
        <dbReference type="Proteomes" id="UP000019151"/>
    </source>
</evidence>
<keyword evidence="8" id="KW-0406">Ion transport</keyword>
<sequence>MKTFNLLDGLVLVAYLVGVTLLGIWVGRRQKDARDYFVADRAIPWWAVLFSIVATETSALTFISTPGLAYRTNLGFLQIVVGYLLGRIVVASVLLPRYFEGEIVTAYALLEKRFGLATRRFTSIVFMVTRALADSVRVFATAVPIAIVIGPVVTDQRLVMPAAVLILGILTIIYTYRGGMKAVVWTEILQASIYLLGGLIALVLVGRLVPGGWSAILDRAGAANKLQVVQWYWGLDQANTLLAGLLGGAFLSMASHGTDQLIVQRLLSARSLRDSQKAIIGSGVAVIAQFTLFLMIGIGLWVFFAGREFPTPDYIFPTFIVQQMPHGLIGLLVAAIVAATMSTHSGAINSLAAAATHDIYLPLTGRRADDPQTLKAGKLFALMWGVVLTLGALLFPEDPKTPVVVVALSIASFTYGALLGVFFLGNFWRRAIQRDALTGQVVALIVMAFIVFAGQFSRWFPALAPVLAPFGRIAWPWYVLIGTAITVGVGMLSSLSHGMPRARSADERGLGR</sequence>
<dbReference type="EMBL" id="CP007128">
    <property type="protein sequence ID" value="AHG91145.1"/>
    <property type="molecule type" value="Genomic_DNA"/>
</dbReference>
<feature type="transmembrane region" description="Helical" evidence="12">
    <location>
        <begin position="401"/>
        <end position="424"/>
    </location>
</feature>
<keyword evidence="10" id="KW-0739">Sodium transport</keyword>
<feature type="transmembrane region" description="Helical" evidence="12">
    <location>
        <begin position="188"/>
        <end position="209"/>
    </location>
</feature>
<evidence type="ECO:0000256" key="2">
    <source>
        <dbReference type="ARBA" id="ARBA00006434"/>
    </source>
</evidence>
<dbReference type="InterPro" id="IPR001734">
    <property type="entry name" value="Na/solute_symporter"/>
</dbReference>
<dbReference type="Proteomes" id="UP000019151">
    <property type="component" value="Chromosome"/>
</dbReference>
<dbReference type="PATRIC" id="fig|861299.3.peg.3663"/>
<evidence type="ECO:0000256" key="7">
    <source>
        <dbReference type="ARBA" id="ARBA00023053"/>
    </source>
</evidence>
<keyword evidence="4" id="KW-1003">Cell membrane</keyword>
<dbReference type="GO" id="GO:0005886">
    <property type="term" value="C:plasma membrane"/>
    <property type="evidence" value="ECO:0007669"/>
    <property type="project" value="UniProtKB-SubCell"/>
</dbReference>
<dbReference type="STRING" id="861299.J421_3608"/>
<dbReference type="CDD" id="cd11493">
    <property type="entry name" value="SLC5sbd_NIS-like_u1"/>
    <property type="match status" value="1"/>
</dbReference>
<dbReference type="PANTHER" id="PTHR42985:SF47">
    <property type="entry name" value="INTEGRAL MEMBRANE TRANSPORT PROTEIN"/>
    <property type="match status" value="1"/>
</dbReference>
<dbReference type="InParanoid" id="W0RLD9"/>
<dbReference type="AlphaFoldDB" id="W0RLD9"/>
<keyword evidence="6 12" id="KW-1133">Transmembrane helix</keyword>
<keyword evidence="9 12" id="KW-0472">Membrane</keyword>